<evidence type="ECO:0000256" key="1">
    <source>
        <dbReference type="ARBA" id="ARBA00004141"/>
    </source>
</evidence>
<evidence type="ECO:0000259" key="8">
    <source>
        <dbReference type="Pfam" id="PF02397"/>
    </source>
</evidence>
<feature type="transmembrane region" description="Helical" evidence="7">
    <location>
        <begin position="250"/>
        <end position="273"/>
    </location>
</feature>
<evidence type="ECO:0000256" key="5">
    <source>
        <dbReference type="ARBA" id="ARBA00022989"/>
    </source>
</evidence>
<keyword evidence="3 9" id="KW-0808">Transferase</keyword>
<keyword evidence="4 7" id="KW-0812">Transmembrane</keyword>
<evidence type="ECO:0000313" key="9">
    <source>
        <dbReference type="EMBL" id="MBA2176347.1"/>
    </source>
</evidence>
<dbReference type="RefSeq" id="WP_181473372.1">
    <property type="nucleotide sequence ID" value="NZ_JACEFG010000003.1"/>
</dbReference>
<dbReference type="EMBL" id="JACEFG010000003">
    <property type="protein sequence ID" value="MBA2176347.1"/>
    <property type="molecule type" value="Genomic_DNA"/>
</dbReference>
<feature type="transmembrane region" description="Helical" evidence="7">
    <location>
        <begin position="96"/>
        <end position="120"/>
    </location>
</feature>
<keyword evidence="5 7" id="KW-1133">Transmembrane helix</keyword>
<dbReference type="Pfam" id="PF02397">
    <property type="entry name" value="Bac_transf"/>
    <property type="match status" value="1"/>
</dbReference>
<dbReference type="InterPro" id="IPR017475">
    <property type="entry name" value="EPS_sugar_tfrase"/>
</dbReference>
<comment type="caution">
    <text evidence="9">The sequence shown here is derived from an EMBL/GenBank/DDBJ whole genome shotgun (WGS) entry which is preliminary data.</text>
</comment>
<dbReference type="GO" id="GO:0016780">
    <property type="term" value="F:phosphotransferase activity, for other substituted phosphate groups"/>
    <property type="evidence" value="ECO:0007669"/>
    <property type="project" value="TreeGrafter"/>
</dbReference>
<reference evidence="9 10" key="1">
    <citation type="journal article" date="2004" name="Extremophiles">
        <title>Halobacillus locisalis sp. nov., a halophilic bacterium isolated from a marine solar saltern of the Yellow Sea in Korea.</title>
        <authorList>
            <person name="Yoon J.H."/>
            <person name="Kang K.H."/>
            <person name="Oh T.K."/>
            <person name="Park Y.H."/>
        </authorList>
    </citation>
    <scope>NUCLEOTIDE SEQUENCE [LARGE SCALE GENOMIC DNA]</scope>
    <source>
        <strain evidence="9 10">KCTC 3788</strain>
    </source>
</reference>
<dbReference type="InterPro" id="IPR003362">
    <property type="entry name" value="Bact_transf"/>
</dbReference>
<feature type="transmembrane region" description="Helical" evidence="7">
    <location>
        <begin position="72"/>
        <end position="90"/>
    </location>
</feature>
<dbReference type="PANTHER" id="PTHR30576:SF0">
    <property type="entry name" value="UNDECAPRENYL-PHOSPHATE N-ACETYLGALACTOSAMINYL 1-PHOSPHATE TRANSFERASE-RELATED"/>
    <property type="match status" value="1"/>
</dbReference>
<evidence type="ECO:0000256" key="2">
    <source>
        <dbReference type="ARBA" id="ARBA00006464"/>
    </source>
</evidence>
<dbReference type="Proteomes" id="UP000571017">
    <property type="component" value="Unassembled WGS sequence"/>
</dbReference>
<proteinExistence type="inferred from homology"/>
<gene>
    <name evidence="9" type="ORF">H0266_15730</name>
</gene>
<accession>A0A838CWC3</accession>
<keyword evidence="6 7" id="KW-0472">Membrane</keyword>
<evidence type="ECO:0000256" key="4">
    <source>
        <dbReference type="ARBA" id="ARBA00022692"/>
    </source>
</evidence>
<evidence type="ECO:0000256" key="7">
    <source>
        <dbReference type="SAM" id="Phobius"/>
    </source>
</evidence>
<sequence length="458" mass="52507">MNDLNNGGLKQSFWTGIDLTLLFLGFWLARELFFHSMILPPLSIAVALGVAFFIFSSLDVYSDWRRKSWMTLLYTLVSGMMLSVASLLVVTTVTSWFTYSFVIVAGTIQTVLVLGLRITVWHISKKWRRPRSVWFIGEGSQDSQAFIQKLMRQHEGRVQITGHLDAFDEERLLSVMHEVDTLLLSPSMSQTQKRMASEMGEKYGKEVLIIPEMYDLSIRSAHTEQVDDMIVFSIRPLYISKDERVVKRSVDIIVAIMLLVLTSPIFIIVYLMVSMTSKGPAFFKQERLGLNGKPFHIYKFRSMVQDAEQKTGPVLATDKDPRITPVGAMIRATRLDELPQLLNVLKGDMSLIGPRPEREHFVLLFDEQYANYRQRMNVKPGITGLAQISGNYTTSVEDKLRYDLMYVRQYSLGLDFRILLQTIRVMLQREQAKGLESIPAVLREEETARKLNHQKAVH</sequence>
<comment type="similarity">
    <text evidence="2">Belongs to the bacterial sugar transferase family.</text>
</comment>
<dbReference type="GO" id="GO:0016020">
    <property type="term" value="C:membrane"/>
    <property type="evidence" value="ECO:0007669"/>
    <property type="project" value="UniProtKB-SubCell"/>
</dbReference>
<evidence type="ECO:0000256" key="3">
    <source>
        <dbReference type="ARBA" id="ARBA00022679"/>
    </source>
</evidence>
<evidence type="ECO:0000256" key="6">
    <source>
        <dbReference type="ARBA" id="ARBA00023136"/>
    </source>
</evidence>
<organism evidence="9 10">
    <name type="scientific">Halobacillus locisalis</name>
    <dbReference type="NCBI Taxonomy" id="220753"/>
    <lineage>
        <taxon>Bacteria</taxon>
        <taxon>Bacillati</taxon>
        <taxon>Bacillota</taxon>
        <taxon>Bacilli</taxon>
        <taxon>Bacillales</taxon>
        <taxon>Bacillaceae</taxon>
        <taxon>Halobacillus</taxon>
    </lineage>
</organism>
<keyword evidence="10" id="KW-1185">Reference proteome</keyword>
<comment type="subcellular location">
    <subcellularLocation>
        <location evidence="1">Membrane</location>
        <topology evidence="1">Multi-pass membrane protein</topology>
    </subcellularLocation>
</comment>
<dbReference type="PANTHER" id="PTHR30576">
    <property type="entry name" value="COLANIC BIOSYNTHESIS UDP-GLUCOSE LIPID CARRIER TRANSFERASE"/>
    <property type="match status" value="1"/>
</dbReference>
<feature type="transmembrane region" description="Helical" evidence="7">
    <location>
        <begin position="12"/>
        <end position="29"/>
    </location>
</feature>
<feature type="domain" description="Bacterial sugar transferase" evidence="8">
    <location>
        <begin position="247"/>
        <end position="427"/>
    </location>
</feature>
<protein>
    <submittedName>
        <fullName evidence="9">Sugar transferase</fullName>
    </submittedName>
</protein>
<feature type="transmembrane region" description="Helical" evidence="7">
    <location>
        <begin position="41"/>
        <end position="60"/>
    </location>
</feature>
<evidence type="ECO:0000313" key="10">
    <source>
        <dbReference type="Proteomes" id="UP000571017"/>
    </source>
</evidence>
<dbReference type="NCBIfam" id="TIGR03025">
    <property type="entry name" value="EPS_sugtrans"/>
    <property type="match status" value="1"/>
</dbReference>
<name>A0A838CWC3_9BACI</name>
<dbReference type="AlphaFoldDB" id="A0A838CWC3"/>